<dbReference type="GO" id="GO:0005096">
    <property type="term" value="F:GTPase activator activity"/>
    <property type="evidence" value="ECO:0007669"/>
    <property type="project" value="TreeGrafter"/>
</dbReference>
<proteinExistence type="inferred from homology"/>
<dbReference type="Proteomes" id="UP001149090">
    <property type="component" value="Unassembled WGS sequence"/>
</dbReference>
<dbReference type="GO" id="GO:1990130">
    <property type="term" value="C:GATOR1 complex"/>
    <property type="evidence" value="ECO:0007669"/>
    <property type="project" value="TreeGrafter"/>
</dbReference>
<dbReference type="GO" id="GO:0010508">
    <property type="term" value="P:positive regulation of autophagy"/>
    <property type="evidence" value="ECO:0007669"/>
    <property type="project" value="TreeGrafter"/>
</dbReference>
<keyword evidence="4" id="KW-1185">Reference proteome</keyword>
<organism evidence="3 4">
    <name type="scientific">Anaeramoeba ignava</name>
    <name type="common">Anaerobic marine amoeba</name>
    <dbReference type="NCBI Taxonomy" id="1746090"/>
    <lineage>
        <taxon>Eukaryota</taxon>
        <taxon>Metamonada</taxon>
        <taxon>Anaeramoebidae</taxon>
        <taxon>Anaeramoeba</taxon>
    </lineage>
</organism>
<gene>
    <name evidence="3" type="ORF">M0811_09602</name>
</gene>
<dbReference type="PANTHER" id="PTHR12991:SF10">
    <property type="entry name" value="GATOR COMPLEX PROTEIN NPRL2"/>
    <property type="match status" value="1"/>
</dbReference>
<dbReference type="Pfam" id="PF06218">
    <property type="entry name" value="NPR2"/>
    <property type="match status" value="1"/>
</dbReference>
<feature type="compositionally biased region" description="Basic and acidic residues" evidence="2">
    <location>
        <begin position="368"/>
        <end position="392"/>
    </location>
</feature>
<dbReference type="InterPro" id="IPR009348">
    <property type="entry name" value="NPR2-like"/>
</dbReference>
<dbReference type="GO" id="GO:1904262">
    <property type="term" value="P:negative regulation of TORC1 signaling"/>
    <property type="evidence" value="ECO:0007669"/>
    <property type="project" value="TreeGrafter"/>
</dbReference>
<dbReference type="OrthoDB" id="338854at2759"/>
<evidence type="ECO:0000256" key="1">
    <source>
        <dbReference type="ARBA" id="ARBA00008433"/>
    </source>
</evidence>
<protein>
    <submittedName>
        <fullName evidence="3">Nitrogen permease regulator 2/tumor suppressor candidate 4</fullName>
    </submittedName>
</protein>
<dbReference type="EMBL" id="JAPDFW010000082">
    <property type="protein sequence ID" value="KAJ5072222.1"/>
    <property type="molecule type" value="Genomic_DNA"/>
</dbReference>
<accession>A0A9Q0R9L2</accession>
<evidence type="ECO:0000313" key="3">
    <source>
        <dbReference type="EMBL" id="KAJ5072222.1"/>
    </source>
</evidence>
<evidence type="ECO:0000256" key="2">
    <source>
        <dbReference type="SAM" id="MobiDB-lite"/>
    </source>
</evidence>
<comment type="similarity">
    <text evidence="1">Belongs to the NPR2 family.</text>
</comment>
<evidence type="ECO:0000313" key="4">
    <source>
        <dbReference type="Proteomes" id="UP001149090"/>
    </source>
</evidence>
<dbReference type="AlphaFoldDB" id="A0A9Q0R9L2"/>
<reference evidence="3" key="1">
    <citation type="submission" date="2022-10" db="EMBL/GenBank/DDBJ databases">
        <title>Novel sulphate-reducing endosymbionts in the free-living metamonad Anaeramoeba.</title>
        <authorList>
            <person name="Jerlstrom-Hultqvist J."/>
            <person name="Cepicka I."/>
            <person name="Gallot-Lavallee L."/>
            <person name="Salas-Leiva D."/>
            <person name="Curtis B.A."/>
            <person name="Zahonova K."/>
            <person name="Pipaliya S."/>
            <person name="Dacks J."/>
            <person name="Roger A.J."/>
        </authorList>
    </citation>
    <scope>NUCLEOTIDE SEQUENCE</scope>
    <source>
        <strain evidence="3">BMAN</strain>
    </source>
</reference>
<dbReference type="GO" id="GO:0005774">
    <property type="term" value="C:vacuolar membrane"/>
    <property type="evidence" value="ECO:0007669"/>
    <property type="project" value="TreeGrafter"/>
</dbReference>
<sequence length="614" mass="72871">MIESILFCEFDNKQGPKISFQFPENKILTSKFSKIAKYIVTKPEYSGNVITISVDQFRVMGCSTVVQSGKYERNMYIFNICFVFSREINYEKIIPYEKVIEKLSRIMKLNEEQNQALSNIKKRDEIQQILIEIYQELNQKKEFQFDGIFSNRKKPTDTTPTNPLQNEMSLKNKRVNDLHENLPLGIYLKTIPKFGKYRYQIRDDHVPIFIQQIESYPIGEWDLAVQKVLSKIDGKKYIKLIAYETEIELEIVKICISRLLYLDIIRLVNVFQYANTYISTPNIFQLLHNKELQKKCLKTVLLHPISEISSYFSNKIDENQNLLQIYFQQKYSHQHKEQIKNIESIQQNLEAQRNKELTNDSSIIPDESANKIEKGRTDEGEMGKTDKNEPKNTSDPNLNEEKEKEMKEENFQMIIENSPFDQQDQIFENTKENEIKMKLIKKRIKYQFLHKIFTLYCRLSLKSNYANFCRQYSPHKFGIDEVSLITFGELNYLISKVQSFPILEIHKQPLLQFKNQLEQLKFIHEFQKFRQNQNNEQTQNQEIHLQKGQKWLQDVHHEQKHHAFLLSLILKTFDGKHSFDQICCDFGIDITKLLQMIKISGRKIYIIKCPEELK</sequence>
<name>A0A9Q0R9L2_ANAIG</name>
<dbReference type="PANTHER" id="PTHR12991">
    <property type="entry name" value="NITROGEN PERMEASE REGULATOR 2/TUMOR SUPPRESSOR CANDIDATE 4"/>
    <property type="match status" value="1"/>
</dbReference>
<feature type="region of interest" description="Disordered" evidence="2">
    <location>
        <begin position="355"/>
        <end position="406"/>
    </location>
</feature>
<comment type="caution">
    <text evidence="3">The sequence shown here is derived from an EMBL/GenBank/DDBJ whole genome shotgun (WGS) entry which is preliminary data.</text>
</comment>